<sequence length="730" mass="82184">MRRLISLYMRYVHPLQRIVDENDSEFLTKLDHPIKPEIASVVYAMCAVGAILKSKAPGSGHLDDLVYYFHKQALTAIEERPKDLITLQTLLIIQNVHVVAHRTKESSEAYLQMKEIATSINLGERVLKSASQDTLSQEELIMRNVWRMLIWWETMANMTSLNNGSIDPLKDLSSKAIDSRPDEIPSPYFYFTSLFKIFQEITKIRLPMSPRDLHPVTGILDQFQTWHNSLPKNLRCNPRTGGTGTSPSHATSLDLYFRLGHILLLNVLPLSARSSPTGLGPRRESPLRILATCANGITAAMGDLVKEPDLRSYCMVHGMRCLTEAATIQLFNSKESDPAISTPAKVNFMKTLWCIKQFNFAVPTEILSTVLARYDTALKQTTSGQRPADKGSQGRRELSLASDCSSSTCSTREGSHITICETDDTDRERPFLSPSSPPQDGAASSLLALSLESPTAIQRGSIESSSIHKISQDVQGLASPRETSRVGQQATEFKPSLQSSGMDTFERDEQRPSSASFLSPKLEPSAQPKLVPGYDSQYDSRYTSVSSYSDHSWKSRRTGSGEHYQNEHDPGLAYAHTSRTVNEDRPPDGEHDIIFRQPPRQRSASQSSFTQNEFGMPRSLQIRESRRMSPDYSHQEPHQSRRVLKDSLGGLDLNLYILIWIFRVILTTPLVKRVHVHHILQIQKWACVMDMEVLIWRIKNCDIKELGGTYVWDMIHVPDMAMFTIINVKA</sequence>
<dbReference type="Proteomes" id="UP000703661">
    <property type="component" value="Unassembled WGS sequence"/>
</dbReference>
<keyword evidence="3" id="KW-1185">Reference proteome</keyword>
<dbReference type="CDD" id="cd12148">
    <property type="entry name" value="fungal_TF_MHR"/>
    <property type="match status" value="1"/>
</dbReference>
<reference evidence="2" key="1">
    <citation type="journal article" date="2020" name="Fungal Divers.">
        <title>Resolving the Mortierellaceae phylogeny through synthesis of multi-gene phylogenetics and phylogenomics.</title>
        <authorList>
            <person name="Vandepol N."/>
            <person name="Liber J."/>
            <person name="Desiro A."/>
            <person name="Na H."/>
            <person name="Kennedy M."/>
            <person name="Barry K."/>
            <person name="Grigoriev I.V."/>
            <person name="Miller A.N."/>
            <person name="O'Donnell K."/>
            <person name="Stajich J.E."/>
            <person name="Bonito G."/>
        </authorList>
    </citation>
    <scope>NUCLEOTIDE SEQUENCE</scope>
    <source>
        <strain evidence="2">NRRL 2769</strain>
    </source>
</reference>
<organism evidence="2 3">
    <name type="scientific">Entomortierella chlamydospora</name>
    <dbReference type="NCBI Taxonomy" id="101097"/>
    <lineage>
        <taxon>Eukaryota</taxon>
        <taxon>Fungi</taxon>
        <taxon>Fungi incertae sedis</taxon>
        <taxon>Mucoromycota</taxon>
        <taxon>Mortierellomycotina</taxon>
        <taxon>Mortierellomycetes</taxon>
        <taxon>Mortierellales</taxon>
        <taxon>Mortierellaceae</taxon>
        <taxon>Entomortierella</taxon>
    </lineage>
</organism>
<accession>A0A9P6MTQ7</accession>
<feature type="compositionally biased region" description="Basic and acidic residues" evidence="1">
    <location>
        <begin position="581"/>
        <end position="594"/>
    </location>
</feature>
<evidence type="ECO:0008006" key="4">
    <source>
        <dbReference type="Google" id="ProtNLM"/>
    </source>
</evidence>
<proteinExistence type="predicted"/>
<protein>
    <recommendedName>
        <fullName evidence="4">Transcription factor domain-containing protein</fullName>
    </recommendedName>
</protein>
<name>A0A9P6MTQ7_9FUNG</name>
<evidence type="ECO:0000256" key="1">
    <source>
        <dbReference type="SAM" id="MobiDB-lite"/>
    </source>
</evidence>
<feature type="compositionally biased region" description="Polar residues" evidence="1">
    <location>
        <begin position="460"/>
        <end position="474"/>
    </location>
</feature>
<feature type="compositionally biased region" description="Low complexity" evidence="1">
    <location>
        <begin position="596"/>
        <end position="608"/>
    </location>
</feature>
<feature type="region of interest" description="Disordered" evidence="1">
    <location>
        <begin position="422"/>
        <end position="443"/>
    </location>
</feature>
<comment type="caution">
    <text evidence="2">The sequence shown here is derived from an EMBL/GenBank/DDBJ whole genome shotgun (WGS) entry which is preliminary data.</text>
</comment>
<evidence type="ECO:0000313" key="2">
    <source>
        <dbReference type="EMBL" id="KAG0013206.1"/>
    </source>
</evidence>
<gene>
    <name evidence="2" type="ORF">BGZ80_011225</name>
</gene>
<dbReference type="AlphaFoldDB" id="A0A9P6MTQ7"/>
<evidence type="ECO:0000313" key="3">
    <source>
        <dbReference type="Proteomes" id="UP000703661"/>
    </source>
</evidence>
<dbReference type="EMBL" id="JAAAID010000878">
    <property type="protein sequence ID" value="KAG0013206.1"/>
    <property type="molecule type" value="Genomic_DNA"/>
</dbReference>
<feature type="region of interest" description="Disordered" evidence="1">
    <location>
        <begin position="460"/>
        <end position="616"/>
    </location>
</feature>
<feature type="compositionally biased region" description="Polar residues" evidence="1">
    <location>
        <begin position="485"/>
        <end position="502"/>
    </location>
</feature>
<feature type="compositionally biased region" description="Polar residues" evidence="1">
    <location>
        <begin position="537"/>
        <end position="550"/>
    </location>
</feature>